<dbReference type="SUPFAM" id="SSF52129">
    <property type="entry name" value="Caspase-like"/>
    <property type="match status" value="1"/>
</dbReference>
<organism evidence="4 5">
    <name type="scientific">Vannielia litorea</name>
    <dbReference type="NCBI Taxonomy" id="1217970"/>
    <lineage>
        <taxon>Bacteria</taxon>
        <taxon>Pseudomonadati</taxon>
        <taxon>Pseudomonadota</taxon>
        <taxon>Alphaproteobacteria</taxon>
        <taxon>Rhodobacterales</taxon>
        <taxon>Paracoccaceae</taxon>
        <taxon>Vannielia</taxon>
    </lineage>
</organism>
<dbReference type="Proteomes" id="UP000184932">
    <property type="component" value="Unassembled WGS sequence"/>
</dbReference>
<feature type="compositionally biased region" description="Low complexity" evidence="2">
    <location>
        <begin position="633"/>
        <end position="645"/>
    </location>
</feature>
<comment type="similarity">
    <text evidence="1">Belongs to the peptidase C14A family.</text>
</comment>
<dbReference type="InterPro" id="IPR011600">
    <property type="entry name" value="Pept_C14_caspase"/>
</dbReference>
<evidence type="ECO:0000313" key="5">
    <source>
        <dbReference type="Proteomes" id="UP000184932"/>
    </source>
</evidence>
<feature type="compositionally biased region" description="Low complexity" evidence="2">
    <location>
        <begin position="654"/>
        <end position="666"/>
    </location>
</feature>
<dbReference type="PANTHER" id="PTHR22576">
    <property type="entry name" value="MUCOSA ASSOCIATED LYMPHOID TISSUE LYMPHOMA TRANSLOCATION PROTEIN 1/PARACASPASE"/>
    <property type="match status" value="1"/>
</dbReference>
<feature type="compositionally biased region" description="Basic and acidic residues" evidence="2">
    <location>
        <begin position="520"/>
        <end position="529"/>
    </location>
</feature>
<dbReference type="GO" id="GO:0006508">
    <property type="term" value="P:proteolysis"/>
    <property type="evidence" value="ECO:0007669"/>
    <property type="project" value="InterPro"/>
</dbReference>
<dbReference type="InterPro" id="IPR015917">
    <property type="entry name" value="Pept_C14A"/>
</dbReference>
<dbReference type="RefSeq" id="WP_074255091.1">
    <property type="nucleotide sequence ID" value="NZ_FSRL01000001.1"/>
</dbReference>
<dbReference type="EMBL" id="FSRL01000001">
    <property type="protein sequence ID" value="SIN84779.1"/>
    <property type="molecule type" value="Genomic_DNA"/>
</dbReference>
<dbReference type="PROSITE" id="PS50208">
    <property type="entry name" value="CASPASE_P20"/>
    <property type="match status" value="1"/>
</dbReference>
<reference evidence="5" key="1">
    <citation type="submission" date="2016-11" db="EMBL/GenBank/DDBJ databases">
        <authorList>
            <person name="Varghese N."/>
            <person name="Submissions S."/>
        </authorList>
    </citation>
    <scope>NUCLEOTIDE SEQUENCE [LARGE SCALE GENOMIC DNA]</scope>
    <source>
        <strain evidence="5">DSM 29440</strain>
    </source>
</reference>
<feature type="region of interest" description="Disordered" evidence="2">
    <location>
        <begin position="633"/>
        <end position="678"/>
    </location>
</feature>
<feature type="compositionally biased region" description="Basic residues" evidence="2">
    <location>
        <begin position="667"/>
        <end position="678"/>
    </location>
</feature>
<evidence type="ECO:0000259" key="3">
    <source>
        <dbReference type="PROSITE" id="PS50208"/>
    </source>
</evidence>
<feature type="domain" description="Caspase family p20" evidence="3">
    <location>
        <begin position="60"/>
        <end position="189"/>
    </location>
</feature>
<evidence type="ECO:0000313" key="4">
    <source>
        <dbReference type="EMBL" id="SIN84779.1"/>
    </source>
</evidence>
<dbReference type="SMART" id="SM00115">
    <property type="entry name" value="CASc"/>
    <property type="match status" value="1"/>
</dbReference>
<evidence type="ECO:0000256" key="1">
    <source>
        <dbReference type="ARBA" id="ARBA00010134"/>
    </source>
</evidence>
<evidence type="ECO:0000256" key="2">
    <source>
        <dbReference type="SAM" id="MobiDB-lite"/>
    </source>
</evidence>
<accession>A0A1N6ENV8</accession>
<sequence length="678" mass="71375">MATAPETRTFSKTLAQAGLGFRSATALVGDVARKAGLTRAARSAPLALVFVTAATLTAEAKRVALVVGNADYDNVYALKNATNDAQDLAAALERLDFEVTLLTDATEADFWSRLDTFAASAAEAESAMFFFSGHAFQLGGANYLVPKDATLASKEAIENETWRLDEIVKRLSAKNRQTLIFLDACRNNPLPESLRGGAEGLAQMEKGSGTFVAFATQPNNVTSDGAGENSPFTQALLNHIEEPGISVSDLMIRVRNDVESETFGRQTPWDQSSLRAQFYFNPQVEQTAELTDADYELIAALDPETRKRLLAALGNSGTNIVIEDVEEEVEEIVEAVAIVDIVDVPDENTPTETPGKATGDTVVASNEADTATGADSAVVVIGGDQAPERVAAGGETETADPTGDATTVVASNEAQRTEGTVGAERVTGTEVAGAERVTGSEVTGTEVAGAERVTGTEVTGAESTGTDVAAAVPADPNGSRTKVIGPDGEEREAVILAGLAPTRSLEPSTAEPRSRVVGQEIERDSEEARAAGVAPEAPKLTGKDLAMAVQTELSRLGCYRMAIDGDWGKGSRVSLFRYYAARAIATDQLEPTNSLLRRLEADDEVACKAVQQVASKKASQAITQVRKAAATKRQAAPTKAAASSSSKKRIQGNTTTVRTKSGGTKKTVTKKLRAGVFR</sequence>
<keyword evidence="5" id="KW-1185">Reference proteome</keyword>
<protein>
    <submittedName>
        <fullName evidence="4">Caspase domain-containing protein</fullName>
    </submittedName>
</protein>
<dbReference type="InterPro" id="IPR052039">
    <property type="entry name" value="Caspase-related_regulators"/>
</dbReference>
<proteinExistence type="inferred from homology"/>
<dbReference type="InterPro" id="IPR029030">
    <property type="entry name" value="Caspase-like_dom_sf"/>
</dbReference>
<dbReference type="PANTHER" id="PTHR22576:SF37">
    <property type="entry name" value="MUCOSA-ASSOCIATED LYMPHOID TISSUE LYMPHOMA TRANSLOCATION PROTEIN 1"/>
    <property type="match status" value="1"/>
</dbReference>
<gene>
    <name evidence="4" type="ORF">SAMN05444002_0976</name>
</gene>
<dbReference type="Gene3D" id="3.40.50.1460">
    <property type="match status" value="1"/>
</dbReference>
<dbReference type="Pfam" id="PF00656">
    <property type="entry name" value="Peptidase_C14"/>
    <property type="match status" value="1"/>
</dbReference>
<dbReference type="InterPro" id="IPR001309">
    <property type="entry name" value="Pept_C14_p20"/>
</dbReference>
<dbReference type="STRING" id="1217970.SAMN05444002_0976"/>
<name>A0A1N6ENV8_9RHOB</name>
<dbReference type="AlphaFoldDB" id="A0A1N6ENV8"/>
<dbReference type="GO" id="GO:0004197">
    <property type="term" value="F:cysteine-type endopeptidase activity"/>
    <property type="evidence" value="ECO:0007669"/>
    <property type="project" value="InterPro"/>
</dbReference>
<feature type="region of interest" description="Disordered" evidence="2">
    <location>
        <begin position="504"/>
        <end position="531"/>
    </location>
</feature>